<feature type="transmembrane region" description="Helical" evidence="1">
    <location>
        <begin position="32"/>
        <end position="53"/>
    </location>
</feature>
<accession>A0ABS7A7D4</accession>
<keyword evidence="1" id="KW-0472">Membrane</keyword>
<dbReference type="Proteomes" id="UP001196565">
    <property type="component" value="Unassembled WGS sequence"/>
</dbReference>
<evidence type="ECO:0000313" key="3">
    <source>
        <dbReference type="Proteomes" id="UP001196565"/>
    </source>
</evidence>
<sequence>MPYLIELLLFLLPFAAYGLWRRMNPRAEPSSILLVLAALGIVLMLGGAFWYGLSRSMRPGTEYVPAHMEGDHIAPGHGESRE</sequence>
<organism evidence="2 3">
    <name type="scientific">Roseomonas alba</name>
    <dbReference type="NCBI Taxonomy" id="2846776"/>
    <lineage>
        <taxon>Bacteria</taxon>
        <taxon>Pseudomonadati</taxon>
        <taxon>Pseudomonadota</taxon>
        <taxon>Alphaproteobacteria</taxon>
        <taxon>Acetobacterales</taxon>
        <taxon>Roseomonadaceae</taxon>
        <taxon>Roseomonas</taxon>
    </lineage>
</organism>
<proteinExistence type="predicted"/>
<evidence type="ECO:0000256" key="1">
    <source>
        <dbReference type="SAM" id="Phobius"/>
    </source>
</evidence>
<reference evidence="2 3" key="1">
    <citation type="submission" date="2021-07" db="EMBL/GenBank/DDBJ databases">
        <authorList>
            <person name="So Y."/>
        </authorList>
    </citation>
    <scope>NUCLEOTIDE SEQUENCE [LARGE SCALE GENOMIC DNA]</scope>
    <source>
        <strain evidence="2 3">HJA6</strain>
    </source>
</reference>
<comment type="caution">
    <text evidence="2">The sequence shown here is derived from an EMBL/GenBank/DDBJ whole genome shotgun (WGS) entry which is preliminary data.</text>
</comment>
<evidence type="ECO:0008006" key="4">
    <source>
        <dbReference type="Google" id="ProtNLM"/>
    </source>
</evidence>
<keyword evidence="3" id="KW-1185">Reference proteome</keyword>
<keyword evidence="1" id="KW-1133">Transmembrane helix</keyword>
<dbReference type="RefSeq" id="WP_219762766.1">
    <property type="nucleotide sequence ID" value="NZ_JAHYBZ010000003.1"/>
</dbReference>
<keyword evidence="1" id="KW-0812">Transmembrane</keyword>
<name>A0ABS7A7D4_9PROT</name>
<evidence type="ECO:0000313" key="2">
    <source>
        <dbReference type="EMBL" id="MBW6398151.1"/>
    </source>
</evidence>
<gene>
    <name evidence="2" type="ORF">KPL78_09855</name>
</gene>
<protein>
    <recommendedName>
        <fullName evidence="4">Cardiolipin synthase N-terminal domain-containing protein</fullName>
    </recommendedName>
</protein>
<dbReference type="EMBL" id="JAHYBZ010000003">
    <property type="protein sequence ID" value="MBW6398151.1"/>
    <property type="molecule type" value="Genomic_DNA"/>
</dbReference>